<dbReference type="EMBL" id="GBEZ01025579">
    <property type="protein sequence ID" value="JAC61527.1"/>
    <property type="molecule type" value="Transcribed_RNA"/>
</dbReference>
<sequence>MFPNLKNLLVSKTRVRNFKHPFKNESRCLIRGPWMEDLFPTGIVERPQRYTDAKDWNTVMSSNYDWPFPVEASSVVTCFMSAFSQGQHIMQAAEALIELGLHRELLVDHFVSLYQGFQLYVATLEVTIAEILRVIRAAERKANTTFWVGDKEDRSQSNGLLEILVQASELLFSTHLKLLHEFRAYTLVASHLSQEHLSDLFGQLQDAQLCVLRLAPLCIVDYCFHLRKNLTRDEVWDIIRKNTASEGLKHFPNFRGMRLRVLAGFVATIPRSERVMRLRHSVPVPVPVQRNLFIIACKLTYKSTFQRPLDRIMRDAEACAAR</sequence>
<proteinExistence type="predicted"/>
<protein>
    <submittedName>
        <fullName evidence="1">Uncharacterized protein</fullName>
    </submittedName>
</protein>
<dbReference type="AlphaFoldDB" id="A0A061QLI7"/>
<name>A0A061QLI7_9CHLO</name>
<evidence type="ECO:0000313" key="1">
    <source>
        <dbReference type="EMBL" id="JAC61527.1"/>
    </source>
</evidence>
<reference evidence="1" key="1">
    <citation type="submission" date="2014-05" db="EMBL/GenBank/DDBJ databases">
        <title>The transcriptome of the halophilic microalga Tetraselmis sp. GSL018 isolated from the Great Salt Lake, Utah.</title>
        <authorList>
            <person name="Jinkerson R.E."/>
            <person name="D'Adamo S."/>
            <person name="Posewitz M.C."/>
        </authorList>
    </citation>
    <scope>NUCLEOTIDE SEQUENCE</scope>
    <source>
        <strain evidence="1">GSL018</strain>
    </source>
</reference>
<accession>A0A061QLI7</accession>
<gene>
    <name evidence="1" type="ORF">TSPGSL018_25978</name>
</gene>
<organism evidence="1">
    <name type="scientific">Tetraselmis sp. GSL018</name>
    <dbReference type="NCBI Taxonomy" id="582737"/>
    <lineage>
        <taxon>Eukaryota</taxon>
        <taxon>Viridiplantae</taxon>
        <taxon>Chlorophyta</taxon>
        <taxon>core chlorophytes</taxon>
        <taxon>Chlorodendrophyceae</taxon>
        <taxon>Chlorodendrales</taxon>
        <taxon>Chlorodendraceae</taxon>
        <taxon>Tetraselmis</taxon>
    </lineage>
</organism>